<feature type="transmembrane region" description="Helical" evidence="8">
    <location>
        <begin position="214"/>
        <end position="238"/>
    </location>
</feature>
<feature type="transmembrane region" description="Helical" evidence="8">
    <location>
        <begin position="271"/>
        <end position="290"/>
    </location>
</feature>
<dbReference type="InterPro" id="IPR004761">
    <property type="entry name" value="Spore_GerAB"/>
</dbReference>
<dbReference type="Proteomes" id="UP000623967">
    <property type="component" value="Unassembled WGS sequence"/>
</dbReference>
<dbReference type="PANTHER" id="PTHR34975:SF2">
    <property type="entry name" value="SPORE GERMINATION PROTEIN A2"/>
    <property type="match status" value="1"/>
</dbReference>
<feature type="transmembrane region" description="Helical" evidence="8">
    <location>
        <begin position="182"/>
        <end position="202"/>
    </location>
</feature>
<evidence type="ECO:0000256" key="2">
    <source>
        <dbReference type="ARBA" id="ARBA00007998"/>
    </source>
</evidence>
<protein>
    <submittedName>
        <fullName evidence="9">Endospore germination permease</fullName>
    </submittedName>
</protein>
<name>A0ABS1TP33_9BACI</name>
<keyword evidence="5 8" id="KW-0812">Transmembrane</keyword>
<feature type="transmembrane region" description="Helical" evidence="8">
    <location>
        <begin position="114"/>
        <end position="134"/>
    </location>
</feature>
<sequence>MKKTETISILQASMIIITAIGILDHVIVIPILLQTAGRDSWISVLFSGILLLAWIPLIFFIMKGSGQQHLFLWLKQLLGPIFAYLIILIILMEMFLMCATTIRDVTYWTNITYLPNTPNLVLVFCFSLVSFYIVHSGLRSIAIVNGILLPLVIVFGFIVMASNFPHKDYSMLFPLFEHGSESVLKGMMYAGSGFVGIFYFVFMQHRIQSKIRFFPLLITGMMLVELTLGPLTGAIAIFGPYEAARMRFPAFEQWRLVTFKHFIEHVDFLSIYQWIVGSFIRVSFGMFLIPELLNIPKSKKRTGYLIVLFVLLIAISQVPISDKTFMILLSKVYLPYILLLILLLSALLTSTAWIQTKKKVES</sequence>
<keyword evidence="7 8" id="KW-0472">Membrane</keyword>
<comment type="similarity">
    <text evidence="2">Belongs to the amino acid-polyamine-organocation (APC) superfamily. Spore germination protein (SGP) (TC 2.A.3.9) family.</text>
</comment>
<evidence type="ECO:0000256" key="5">
    <source>
        <dbReference type="ARBA" id="ARBA00022692"/>
    </source>
</evidence>
<comment type="subcellular location">
    <subcellularLocation>
        <location evidence="1">Membrane</location>
        <topology evidence="1">Multi-pass membrane protein</topology>
    </subcellularLocation>
</comment>
<feature type="transmembrane region" description="Helical" evidence="8">
    <location>
        <begin position="141"/>
        <end position="162"/>
    </location>
</feature>
<gene>
    <name evidence="9" type="ORF">JK635_12670</name>
</gene>
<evidence type="ECO:0000313" key="10">
    <source>
        <dbReference type="Proteomes" id="UP000623967"/>
    </source>
</evidence>
<feature type="transmembrane region" description="Helical" evidence="8">
    <location>
        <begin position="302"/>
        <end position="320"/>
    </location>
</feature>
<keyword evidence="10" id="KW-1185">Reference proteome</keyword>
<proteinExistence type="inferred from homology"/>
<evidence type="ECO:0000256" key="6">
    <source>
        <dbReference type="ARBA" id="ARBA00022989"/>
    </source>
</evidence>
<reference evidence="9 10" key="1">
    <citation type="submission" date="2021-01" db="EMBL/GenBank/DDBJ databases">
        <title>Genome public.</title>
        <authorList>
            <person name="Liu C."/>
            <person name="Sun Q."/>
        </authorList>
    </citation>
    <scope>NUCLEOTIDE SEQUENCE [LARGE SCALE GENOMIC DNA]</scope>
    <source>
        <strain evidence="9 10">YIM B02564</strain>
    </source>
</reference>
<evidence type="ECO:0000313" key="9">
    <source>
        <dbReference type="EMBL" id="MBL4953063.1"/>
    </source>
</evidence>
<evidence type="ECO:0000256" key="3">
    <source>
        <dbReference type="ARBA" id="ARBA00022448"/>
    </source>
</evidence>
<evidence type="ECO:0000256" key="1">
    <source>
        <dbReference type="ARBA" id="ARBA00004141"/>
    </source>
</evidence>
<evidence type="ECO:0000256" key="8">
    <source>
        <dbReference type="SAM" id="Phobius"/>
    </source>
</evidence>
<comment type="caution">
    <text evidence="9">The sequence shown here is derived from an EMBL/GenBank/DDBJ whole genome shotgun (WGS) entry which is preliminary data.</text>
</comment>
<feature type="transmembrane region" description="Helical" evidence="8">
    <location>
        <begin position="81"/>
        <end position="102"/>
    </location>
</feature>
<dbReference type="EMBL" id="JAESWB010000168">
    <property type="protein sequence ID" value="MBL4953063.1"/>
    <property type="molecule type" value="Genomic_DNA"/>
</dbReference>
<keyword evidence="4" id="KW-0309">Germination</keyword>
<dbReference type="NCBIfam" id="TIGR00912">
    <property type="entry name" value="2A0309"/>
    <property type="match status" value="1"/>
</dbReference>
<dbReference type="RefSeq" id="WP_202654279.1">
    <property type="nucleotide sequence ID" value="NZ_JAESWB010000168.1"/>
</dbReference>
<dbReference type="Pfam" id="PF03845">
    <property type="entry name" value="Spore_permease"/>
    <property type="match status" value="1"/>
</dbReference>
<evidence type="ECO:0000256" key="4">
    <source>
        <dbReference type="ARBA" id="ARBA00022544"/>
    </source>
</evidence>
<feature type="transmembrane region" description="Helical" evidence="8">
    <location>
        <begin position="40"/>
        <end position="61"/>
    </location>
</feature>
<dbReference type="PANTHER" id="PTHR34975">
    <property type="entry name" value="SPORE GERMINATION PROTEIN A2"/>
    <property type="match status" value="1"/>
</dbReference>
<evidence type="ECO:0000256" key="7">
    <source>
        <dbReference type="ARBA" id="ARBA00023136"/>
    </source>
</evidence>
<keyword evidence="6 8" id="KW-1133">Transmembrane helix</keyword>
<feature type="transmembrane region" description="Helical" evidence="8">
    <location>
        <begin position="332"/>
        <end position="354"/>
    </location>
</feature>
<organism evidence="9 10">
    <name type="scientific">Neobacillus paridis</name>
    <dbReference type="NCBI Taxonomy" id="2803862"/>
    <lineage>
        <taxon>Bacteria</taxon>
        <taxon>Bacillati</taxon>
        <taxon>Bacillota</taxon>
        <taxon>Bacilli</taxon>
        <taxon>Bacillales</taxon>
        <taxon>Bacillaceae</taxon>
        <taxon>Neobacillus</taxon>
    </lineage>
</organism>
<feature type="transmembrane region" description="Helical" evidence="8">
    <location>
        <begin position="12"/>
        <end position="34"/>
    </location>
</feature>
<keyword evidence="3" id="KW-0813">Transport</keyword>
<accession>A0ABS1TP33</accession>